<dbReference type="GO" id="GO:0009898">
    <property type="term" value="C:cytoplasmic side of plasma membrane"/>
    <property type="evidence" value="ECO:0007669"/>
    <property type="project" value="TreeGrafter"/>
</dbReference>
<dbReference type="PANTHER" id="PTHR17357:SF0">
    <property type="entry name" value="GANGLIOSIDE GM2 ACTIVATOR"/>
    <property type="match status" value="1"/>
</dbReference>
<name>G3MNP5_AMBMU</name>
<organism evidence="3">
    <name type="scientific">Amblyomma maculatum</name>
    <name type="common">Gulf Coast tick</name>
    <dbReference type="NCBI Taxonomy" id="34609"/>
    <lineage>
        <taxon>Eukaryota</taxon>
        <taxon>Metazoa</taxon>
        <taxon>Ecdysozoa</taxon>
        <taxon>Arthropoda</taxon>
        <taxon>Chelicerata</taxon>
        <taxon>Arachnida</taxon>
        <taxon>Acari</taxon>
        <taxon>Parasitiformes</taxon>
        <taxon>Ixodida</taxon>
        <taxon>Ixodoidea</taxon>
        <taxon>Ixodidae</taxon>
        <taxon>Amblyomminae</taxon>
        <taxon>Amblyomma</taxon>
    </lineage>
</organism>
<dbReference type="GO" id="GO:0006689">
    <property type="term" value="P:ganglioside catabolic process"/>
    <property type="evidence" value="ECO:0007669"/>
    <property type="project" value="InterPro"/>
</dbReference>
<sequence length="167" mass="17734">MLWLLVVLAFIGSALGTASVQRPKITSCSKSEKFMLSDVSITNAQIGQSMVVNTSINIREPLGSSPTLSVTMRKQSGSKIPCLGSVGSCTYKLCRGTTSEEQELAKPWQNQCPVPAITVQESKETHLTPMSQIIIGKAPTTISFKLKVVDGGATVGCQSFKVEIAAA</sequence>
<dbReference type="PANTHER" id="PTHR17357">
    <property type="entry name" value="GM2 GANGLIOSIDE ACTIVATOR PROTEIN"/>
    <property type="match status" value="1"/>
</dbReference>
<evidence type="ECO:0008006" key="4">
    <source>
        <dbReference type="Google" id="ProtNLM"/>
    </source>
</evidence>
<dbReference type="AlphaFoldDB" id="G3MNP5"/>
<dbReference type="GO" id="GO:0008047">
    <property type="term" value="F:enzyme activator activity"/>
    <property type="evidence" value="ECO:0007669"/>
    <property type="project" value="InterPro"/>
</dbReference>
<dbReference type="EMBL" id="JO843496">
    <property type="protein sequence ID" value="AEO35113.1"/>
    <property type="molecule type" value="mRNA"/>
</dbReference>
<evidence type="ECO:0000256" key="1">
    <source>
        <dbReference type="ARBA" id="ARBA00022729"/>
    </source>
</evidence>
<dbReference type="InterPro" id="IPR028996">
    <property type="entry name" value="GM2-AP"/>
</dbReference>
<protein>
    <recommendedName>
        <fullName evidence="4">MD-2-related lipid-recognition domain-containing protein</fullName>
    </recommendedName>
</protein>
<keyword evidence="1 2" id="KW-0732">Signal</keyword>
<accession>G3MNP5</accession>
<dbReference type="Gene3D" id="2.70.220.10">
    <property type="entry name" value="Ganglioside GM2 activator"/>
    <property type="match status" value="1"/>
</dbReference>
<dbReference type="InterPro" id="IPR036846">
    <property type="entry name" value="GM2-AP_sf"/>
</dbReference>
<feature type="chain" id="PRO_5003447142" description="MD-2-related lipid-recognition domain-containing protein" evidence="2">
    <location>
        <begin position="17"/>
        <end position="167"/>
    </location>
</feature>
<proteinExistence type="evidence at transcript level"/>
<dbReference type="GO" id="GO:0005319">
    <property type="term" value="F:lipid transporter activity"/>
    <property type="evidence" value="ECO:0007669"/>
    <property type="project" value="TreeGrafter"/>
</dbReference>
<dbReference type="SUPFAM" id="SSF63707">
    <property type="entry name" value="Ganglioside M2 (gm2) activator"/>
    <property type="match status" value="1"/>
</dbReference>
<feature type="signal peptide" evidence="2">
    <location>
        <begin position="1"/>
        <end position="16"/>
    </location>
</feature>
<reference evidence="3" key="1">
    <citation type="journal article" date="2011" name="PLoS ONE">
        <title>A deep insight into the sialotranscriptome of the gulf coast tick, Amblyomma maculatum.</title>
        <authorList>
            <person name="Karim S."/>
            <person name="Singh P."/>
            <person name="Ribeiro J.M."/>
        </authorList>
    </citation>
    <scope>NUCLEOTIDE SEQUENCE</scope>
    <source>
        <tissue evidence="3">Salivary gland</tissue>
    </source>
</reference>
<evidence type="ECO:0000256" key="2">
    <source>
        <dbReference type="SAM" id="SignalP"/>
    </source>
</evidence>
<evidence type="ECO:0000313" key="3">
    <source>
        <dbReference type="EMBL" id="AEO35113.1"/>
    </source>
</evidence>